<name>A0ABS4B734_9GAMM</name>
<evidence type="ECO:0000313" key="3">
    <source>
        <dbReference type="Proteomes" id="UP000666661"/>
    </source>
</evidence>
<proteinExistence type="predicted"/>
<dbReference type="Gene3D" id="3.50.50.60">
    <property type="entry name" value="FAD/NAD(P)-binding domain"/>
    <property type="match status" value="1"/>
</dbReference>
<dbReference type="PANTHER" id="PTHR42923:SF17">
    <property type="entry name" value="AMINE OXIDASE DOMAIN-CONTAINING PROTEIN"/>
    <property type="match status" value="1"/>
</dbReference>
<sequence length="419" mass="46702">MKKKIAIVGSGISGLTAGFLLHKLHDITLFEAAPTLGGHTATVDVELGGRSHAIDTGFIVFNDRTYPHFLKLLERIGVGRQPAEMSFSVRSSEGLEYNGHNLDTLFAQRSNLLSPRFYRFVAEILRFNREARAWLAQHRQPEAEPGLTLGAFLQAGGFSDYFARHYILPMGAAIWSSTLADMRAFPLGFFLRFFANHGLLEVANRPQWYVIPGGSREYIGPLTAGWLPRIRLACPVLGIRRGADGVLLQSSYGEERFDEVILACHSDQALALLTDASEGERAILGAMPYQANDVWLHTDAGCLPVRRKAWASWNYRLGEDDGARPLVTYNMNILQGLSSPQPFCVSLNPEGRVDERKVLRRFVYHHPVFNQGSIAAQGRRAEICGRQHTHFCGAYWYNGFHEDGVRSALDVASRFGARL</sequence>
<evidence type="ECO:0000313" key="2">
    <source>
        <dbReference type="EMBL" id="MBP0603128.1"/>
    </source>
</evidence>
<reference evidence="2 3" key="1">
    <citation type="submission" date="2021-03" db="EMBL/GenBank/DDBJ databases">
        <title>Plant growth promoting bacteria isolated from wild legumes nodules and trapping Phaseolus vulgaris L. nodules in the center and southern Mexico.</title>
        <authorList>
            <person name="Estrada P."/>
        </authorList>
    </citation>
    <scope>NUCLEOTIDE SEQUENCE [LARGE SCALE GENOMIC DNA]</scope>
    <source>
        <strain evidence="2 3">MaGu-431</strain>
    </source>
</reference>
<dbReference type="EMBL" id="JAGIQF010000004">
    <property type="protein sequence ID" value="MBP0603128.1"/>
    <property type="molecule type" value="Genomic_DNA"/>
</dbReference>
<dbReference type="Gene3D" id="1.10.405.20">
    <property type="match status" value="1"/>
</dbReference>
<keyword evidence="3" id="KW-1185">Reference proteome</keyword>
<dbReference type="InterPro" id="IPR036188">
    <property type="entry name" value="FAD/NAD-bd_sf"/>
</dbReference>
<feature type="domain" description="Amine oxidase" evidence="1">
    <location>
        <begin position="12"/>
        <end position="270"/>
    </location>
</feature>
<comment type="caution">
    <text evidence="2">The sequence shown here is derived from an EMBL/GenBank/DDBJ whole genome shotgun (WGS) entry which is preliminary data.</text>
</comment>
<dbReference type="SUPFAM" id="SSF51905">
    <property type="entry name" value="FAD/NAD(P)-binding domain"/>
    <property type="match status" value="1"/>
</dbReference>
<dbReference type="Proteomes" id="UP000666661">
    <property type="component" value="Unassembled WGS sequence"/>
</dbReference>
<dbReference type="RefSeq" id="WP_209793954.1">
    <property type="nucleotide sequence ID" value="NZ_JAGIQF010000004.1"/>
</dbReference>
<dbReference type="PANTHER" id="PTHR42923">
    <property type="entry name" value="PROTOPORPHYRINOGEN OXIDASE"/>
    <property type="match status" value="1"/>
</dbReference>
<gene>
    <name evidence="2" type="ORF">J8I01_11475</name>
</gene>
<evidence type="ECO:0000259" key="1">
    <source>
        <dbReference type="Pfam" id="PF01593"/>
    </source>
</evidence>
<dbReference type="Pfam" id="PF01593">
    <property type="entry name" value="Amino_oxidase"/>
    <property type="match status" value="1"/>
</dbReference>
<protein>
    <submittedName>
        <fullName evidence="2">FAD-dependent oxidoreductase</fullName>
    </submittedName>
</protein>
<dbReference type="InterPro" id="IPR050464">
    <property type="entry name" value="Zeta_carotene_desat/Oxidored"/>
</dbReference>
<organism evidence="2 3">
    <name type="scientific">Aeromonas sanarellii</name>
    <dbReference type="NCBI Taxonomy" id="633415"/>
    <lineage>
        <taxon>Bacteria</taxon>
        <taxon>Pseudomonadati</taxon>
        <taxon>Pseudomonadota</taxon>
        <taxon>Gammaproteobacteria</taxon>
        <taxon>Aeromonadales</taxon>
        <taxon>Aeromonadaceae</taxon>
        <taxon>Aeromonas</taxon>
    </lineage>
</organism>
<dbReference type="InterPro" id="IPR002937">
    <property type="entry name" value="Amino_oxidase"/>
</dbReference>
<accession>A0ABS4B734</accession>